<protein>
    <recommendedName>
        <fullName evidence="3">DUF2971 domain-containing protein</fullName>
    </recommendedName>
</protein>
<name>A0A2N7FDX2_VIBSP</name>
<proteinExistence type="predicted"/>
<dbReference type="Proteomes" id="UP000235330">
    <property type="component" value="Unassembled WGS sequence"/>
</dbReference>
<evidence type="ECO:0000313" key="1">
    <source>
        <dbReference type="EMBL" id="PMJ67495.1"/>
    </source>
</evidence>
<organism evidence="1 2">
    <name type="scientific">Vibrio splendidus</name>
    <dbReference type="NCBI Taxonomy" id="29497"/>
    <lineage>
        <taxon>Bacteria</taxon>
        <taxon>Pseudomonadati</taxon>
        <taxon>Pseudomonadota</taxon>
        <taxon>Gammaproteobacteria</taxon>
        <taxon>Vibrionales</taxon>
        <taxon>Vibrionaceae</taxon>
        <taxon>Vibrio</taxon>
    </lineage>
</organism>
<accession>A0A2N7FDX2</accession>
<reference evidence="2" key="1">
    <citation type="submission" date="2016-07" db="EMBL/GenBank/DDBJ databases">
        <title>Nontailed viruses are major unrecognized killers of bacteria in the ocean.</title>
        <authorList>
            <person name="Kauffman K."/>
            <person name="Hussain F."/>
            <person name="Yang J."/>
            <person name="Arevalo P."/>
            <person name="Brown J."/>
            <person name="Cutler M."/>
            <person name="Kelly L."/>
            <person name="Polz M.F."/>
        </authorList>
    </citation>
    <scope>NUCLEOTIDE SEQUENCE [LARGE SCALE GENOMIC DNA]</scope>
    <source>
        <strain evidence="2">10N.261.55.E11</strain>
    </source>
</reference>
<gene>
    <name evidence="1" type="ORF">BCU17_17145</name>
</gene>
<evidence type="ECO:0008006" key="3">
    <source>
        <dbReference type="Google" id="ProtNLM"/>
    </source>
</evidence>
<dbReference type="AlphaFoldDB" id="A0A2N7FDX2"/>
<dbReference type="EMBL" id="MCWU01000018">
    <property type="protein sequence ID" value="PMJ67495.1"/>
    <property type="molecule type" value="Genomic_DNA"/>
</dbReference>
<comment type="caution">
    <text evidence="1">The sequence shown here is derived from an EMBL/GenBank/DDBJ whole genome shotgun (WGS) entry which is preliminary data.</text>
</comment>
<evidence type="ECO:0000313" key="2">
    <source>
        <dbReference type="Proteomes" id="UP000235330"/>
    </source>
</evidence>
<sequence>MRLLLYKYRGIQGFRFFIDIILKQRLYAAPYKELNDPMEGRYLYNKSDGKIDEDMVQMLKGAKEKTRICSLSRDPNNELMWSHYAEGHKGVAIGVEVNNSKYKVRPIQYDGLHQIGRNNFHSGSAVDVLSHKLDVWDYEEEERVFTTNKQYVDVKVRQIICGSRMSTQDKGFITDLVSKIDPSIEIINARTNASYV</sequence>